<protein>
    <submittedName>
        <fullName evidence="2">Uncharacterized protein</fullName>
    </submittedName>
</protein>
<sequence length="532" mass="58986">MVLILGQAHPLLPCSTYVPRSQKAAPCNVSPHQVRRSQQGTWEKPPSLQRPFTQWPNSDSARSSPTLLLYCLEQWGQQTGGVAMVPTRSSHLWYRLGGGDAAAATMLSGQMRWYQSIPAVPHEPPALNCQPCWPVHVHPMGSHTVVHGSTSSPSQPTVRCKGLGAQTPRFSGPATSPMSRLHQMTVLLLQGSIISLLYLQRQKRSGDSAPKEMTRQLINSRGRQRRCQALSETEQGRAGEVAVMDMDGHVVFQQIKAVKGFRAKNARVRLLVRMELHVALQGRAADEALVTEVTEGLLSKTNPKVTWNKNCRLGRNDLGLSHTCVNEAGATPNSDSKAVCRVRIRRVRLEASEALQPCGLESRCRAHRKASARFPLTRMRLALRMSSAVRVLWKCHEFSGSRTQRRTRRTTPARTKRMLTSGRLEQHGPEGSHLSTTQVFMKDEGMSPRDILPDDLLDKARAARAKASRCGCKGRDCKGRGKSPRPTSHISSAPQTTWDRTDPRDGYDQDHSRKEAVACNQPLKVKDLGKES</sequence>
<name>A0AA40LEC6_CNENI</name>
<feature type="compositionally biased region" description="Polar residues" evidence="1">
    <location>
        <begin position="50"/>
        <end position="59"/>
    </location>
</feature>
<evidence type="ECO:0000313" key="2">
    <source>
        <dbReference type="EMBL" id="KAK1328468.1"/>
    </source>
</evidence>
<keyword evidence="3" id="KW-1185">Reference proteome</keyword>
<dbReference type="AlphaFoldDB" id="A0AA40LEC6"/>
<feature type="compositionally biased region" description="Polar residues" evidence="1">
    <location>
        <begin position="485"/>
        <end position="498"/>
    </location>
</feature>
<feature type="compositionally biased region" description="Basic residues" evidence="1">
    <location>
        <begin position="403"/>
        <end position="417"/>
    </location>
</feature>
<feature type="region of interest" description="Disordered" evidence="1">
    <location>
        <begin position="28"/>
        <end position="59"/>
    </location>
</feature>
<feature type="non-terminal residue" evidence="2">
    <location>
        <position position="532"/>
    </location>
</feature>
<comment type="caution">
    <text evidence="2">The sequence shown here is derived from an EMBL/GenBank/DDBJ whole genome shotgun (WGS) entry which is preliminary data.</text>
</comment>
<feature type="region of interest" description="Disordered" evidence="1">
    <location>
        <begin position="468"/>
        <end position="532"/>
    </location>
</feature>
<organism evidence="2 3">
    <name type="scientific">Cnephaeus nilssonii</name>
    <name type="common">Northern bat</name>
    <name type="synonym">Eptesicus nilssonii</name>
    <dbReference type="NCBI Taxonomy" id="3371016"/>
    <lineage>
        <taxon>Eukaryota</taxon>
        <taxon>Metazoa</taxon>
        <taxon>Chordata</taxon>
        <taxon>Craniata</taxon>
        <taxon>Vertebrata</taxon>
        <taxon>Euteleostomi</taxon>
        <taxon>Mammalia</taxon>
        <taxon>Eutheria</taxon>
        <taxon>Laurasiatheria</taxon>
        <taxon>Chiroptera</taxon>
        <taxon>Yangochiroptera</taxon>
        <taxon>Vespertilionidae</taxon>
        <taxon>Cnephaeus</taxon>
    </lineage>
</organism>
<gene>
    <name evidence="2" type="ORF">QTO34_012041</name>
</gene>
<reference evidence="2" key="1">
    <citation type="submission" date="2023-06" db="EMBL/GenBank/DDBJ databases">
        <title>Reference genome for the Northern bat (Eptesicus nilssonii), a most northern bat species.</title>
        <authorList>
            <person name="Laine V.N."/>
            <person name="Pulliainen A.T."/>
            <person name="Lilley T.M."/>
        </authorList>
    </citation>
    <scope>NUCLEOTIDE SEQUENCE</scope>
    <source>
        <strain evidence="2">BLF_Eptnil</strain>
        <tissue evidence="2">Kidney</tissue>
    </source>
</reference>
<feature type="compositionally biased region" description="Basic and acidic residues" evidence="1">
    <location>
        <begin position="499"/>
        <end position="516"/>
    </location>
</feature>
<accession>A0AA40LEC6</accession>
<dbReference type="Proteomes" id="UP001177744">
    <property type="component" value="Unassembled WGS sequence"/>
</dbReference>
<proteinExistence type="predicted"/>
<evidence type="ECO:0000256" key="1">
    <source>
        <dbReference type="SAM" id="MobiDB-lite"/>
    </source>
</evidence>
<evidence type="ECO:0000313" key="3">
    <source>
        <dbReference type="Proteomes" id="UP001177744"/>
    </source>
</evidence>
<feature type="region of interest" description="Disordered" evidence="1">
    <location>
        <begin position="401"/>
        <end position="435"/>
    </location>
</feature>
<dbReference type="EMBL" id="JAULJE010000023">
    <property type="protein sequence ID" value="KAK1328468.1"/>
    <property type="molecule type" value="Genomic_DNA"/>
</dbReference>